<evidence type="ECO:0000313" key="3">
    <source>
        <dbReference type="Proteomes" id="UP000267821"/>
    </source>
</evidence>
<dbReference type="AlphaFoldDB" id="A0A3N4LYV4"/>
<proteinExistence type="predicted"/>
<protein>
    <submittedName>
        <fullName evidence="2">Uncharacterized protein</fullName>
    </submittedName>
</protein>
<gene>
    <name evidence="2" type="ORF">L211DRAFT_833978</name>
</gene>
<feature type="compositionally biased region" description="Gly residues" evidence="1">
    <location>
        <begin position="1"/>
        <end position="10"/>
    </location>
</feature>
<sequence>MATEIMGGGSDQESAGLRGNQTTKGGPEEDPDVVKGHPEDPSGSADRNTDVIA</sequence>
<dbReference type="EMBL" id="ML121530">
    <property type="protein sequence ID" value="RPB27970.1"/>
    <property type="molecule type" value="Genomic_DNA"/>
</dbReference>
<keyword evidence="3" id="KW-1185">Reference proteome</keyword>
<reference evidence="2 3" key="1">
    <citation type="journal article" date="2018" name="Nat. Ecol. Evol.">
        <title>Pezizomycetes genomes reveal the molecular basis of ectomycorrhizal truffle lifestyle.</title>
        <authorList>
            <person name="Murat C."/>
            <person name="Payen T."/>
            <person name="Noel B."/>
            <person name="Kuo A."/>
            <person name="Morin E."/>
            <person name="Chen J."/>
            <person name="Kohler A."/>
            <person name="Krizsan K."/>
            <person name="Balestrini R."/>
            <person name="Da Silva C."/>
            <person name="Montanini B."/>
            <person name="Hainaut M."/>
            <person name="Levati E."/>
            <person name="Barry K.W."/>
            <person name="Belfiori B."/>
            <person name="Cichocki N."/>
            <person name="Clum A."/>
            <person name="Dockter R.B."/>
            <person name="Fauchery L."/>
            <person name="Guy J."/>
            <person name="Iotti M."/>
            <person name="Le Tacon F."/>
            <person name="Lindquist E.A."/>
            <person name="Lipzen A."/>
            <person name="Malagnac F."/>
            <person name="Mello A."/>
            <person name="Molinier V."/>
            <person name="Miyauchi S."/>
            <person name="Poulain J."/>
            <person name="Riccioni C."/>
            <person name="Rubini A."/>
            <person name="Sitrit Y."/>
            <person name="Splivallo R."/>
            <person name="Traeger S."/>
            <person name="Wang M."/>
            <person name="Zifcakova L."/>
            <person name="Wipf D."/>
            <person name="Zambonelli A."/>
            <person name="Paolocci F."/>
            <person name="Nowrousian M."/>
            <person name="Ottonello S."/>
            <person name="Baldrian P."/>
            <person name="Spatafora J.W."/>
            <person name="Henrissat B."/>
            <person name="Nagy L.G."/>
            <person name="Aury J.M."/>
            <person name="Wincker P."/>
            <person name="Grigoriev I.V."/>
            <person name="Bonfante P."/>
            <person name="Martin F.M."/>
        </authorList>
    </citation>
    <scope>NUCLEOTIDE SEQUENCE [LARGE SCALE GENOMIC DNA]</scope>
    <source>
        <strain evidence="2 3">ATCC MYA-4762</strain>
    </source>
</reference>
<organism evidence="2 3">
    <name type="scientific">Terfezia boudieri ATCC MYA-4762</name>
    <dbReference type="NCBI Taxonomy" id="1051890"/>
    <lineage>
        <taxon>Eukaryota</taxon>
        <taxon>Fungi</taxon>
        <taxon>Dikarya</taxon>
        <taxon>Ascomycota</taxon>
        <taxon>Pezizomycotina</taxon>
        <taxon>Pezizomycetes</taxon>
        <taxon>Pezizales</taxon>
        <taxon>Pezizaceae</taxon>
        <taxon>Terfezia</taxon>
    </lineage>
</organism>
<evidence type="ECO:0000256" key="1">
    <source>
        <dbReference type="SAM" id="MobiDB-lite"/>
    </source>
</evidence>
<accession>A0A3N4LYV4</accession>
<feature type="region of interest" description="Disordered" evidence="1">
    <location>
        <begin position="1"/>
        <end position="53"/>
    </location>
</feature>
<dbReference type="InParanoid" id="A0A3N4LYV4"/>
<dbReference type="Proteomes" id="UP000267821">
    <property type="component" value="Unassembled WGS sequence"/>
</dbReference>
<name>A0A3N4LYV4_9PEZI</name>
<evidence type="ECO:0000313" key="2">
    <source>
        <dbReference type="EMBL" id="RPB27970.1"/>
    </source>
</evidence>